<name>A0A453IQL6_AEGTS</name>
<dbReference type="AlphaFoldDB" id="A0A453IQL6"/>
<feature type="region of interest" description="Disordered" evidence="1">
    <location>
        <begin position="1"/>
        <end position="69"/>
    </location>
</feature>
<dbReference type="Gramene" id="AET4Gv20642600.21">
    <property type="protein sequence ID" value="AET4Gv20642600.21"/>
    <property type="gene ID" value="AET4Gv20642600"/>
</dbReference>
<reference evidence="3" key="1">
    <citation type="journal article" date="2014" name="Science">
        <title>Ancient hybridizations among the ancestral genomes of bread wheat.</title>
        <authorList>
            <consortium name="International Wheat Genome Sequencing Consortium,"/>
            <person name="Marcussen T."/>
            <person name="Sandve S.R."/>
            <person name="Heier L."/>
            <person name="Spannagl M."/>
            <person name="Pfeifer M."/>
            <person name="Jakobsen K.S."/>
            <person name="Wulff B.B."/>
            <person name="Steuernagel B."/>
            <person name="Mayer K.F."/>
            <person name="Olsen O.A."/>
        </authorList>
    </citation>
    <scope>NUCLEOTIDE SEQUENCE [LARGE SCALE GENOMIC DNA]</scope>
    <source>
        <strain evidence="3">cv. AL8/78</strain>
    </source>
</reference>
<reference evidence="2" key="3">
    <citation type="journal article" date="2017" name="Nature">
        <title>Genome sequence of the progenitor of the wheat D genome Aegilops tauschii.</title>
        <authorList>
            <person name="Luo M.C."/>
            <person name="Gu Y.Q."/>
            <person name="Puiu D."/>
            <person name="Wang H."/>
            <person name="Twardziok S.O."/>
            <person name="Deal K.R."/>
            <person name="Huo N."/>
            <person name="Zhu T."/>
            <person name="Wang L."/>
            <person name="Wang Y."/>
            <person name="McGuire P.E."/>
            <person name="Liu S."/>
            <person name="Long H."/>
            <person name="Ramasamy R.K."/>
            <person name="Rodriguez J.C."/>
            <person name="Van S.L."/>
            <person name="Yuan L."/>
            <person name="Wang Z."/>
            <person name="Xia Z."/>
            <person name="Xiao L."/>
            <person name="Anderson O.D."/>
            <person name="Ouyang S."/>
            <person name="Liang Y."/>
            <person name="Zimin A.V."/>
            <person name="Pertea G."/>
            <person name="Qi P."/>
            <person name="Bennetzen J.L."/>
            <person name="Dai X."/>
            <person name="Dawson M.W."/>
            <person name="Muller H.G."/>
            <person name="Kugler K."/>
            <person name="Rivarola-Duarte L."/>
            <person name="Spannagl M."/>
            <person name="Mayer K.F.X."/>
            <person name="Lu F.H."/>
            <person name="Bevan M.W."/>
            <person name="Leroy P."/>
            <person name="Li P."/>
            <person name="You F.M."/>
            <person name="Sun Q."/>
            <person name="Liu Z."/>
            <person name="Lyons E."/>
            <person name="Wicker T."/>
            <person name="Salzberg S.L."/>
            <person name="Devos K.M."/>
            <person name="Dvorak J."/>
        </authorList>
    </citation>
    <scope>NUCLEOTIDE SEQUENCE [LARGE SCALE GENOMIC DNA]</scope>
    <source>
        <strain evidence="2">cv. AL8/78</strain>
    </source>
</reference>
<accession>A0A453IQL6</accession>
<evidence type="ECO:0000256" key="1">
    <source>
        <dbReference type="SAM" id="MobiDB-lite"/>
    </source>
</evidence>
<keyword evidence="3" id="KW-1185">Reference proteome</keyword>
<protein>
    <submittedName>
        <fullName evidence="2">Uncharacterized protein</fullName>
    </submittedName>
</protein>
<reference evidence="3" key="2">
    <citation type="journal article" date="2017" name="Nat. Plants">
        <title>The Aegilops tauschii genome reveals multiple impacts of transposons.</title>
        <authorList>
            <person name="Zhao G."/>
            <person name="Zou C."/>
            <person name="Li K."/>
            <person name="Wang K."/>
            <person name="Li T."/>
            <person name="Gao L."/>
            <person name="Zhang X."/>
            <person name="Wang H."/>
            <person name="Yang Z."/>
            <person name="Liu X."/>
            <person name="Jiang W."/>
            <person name="Mao L."/>
            <person name="Kong X."/>
            <person name="Jiao Y."/>
            <person name="Jia J."/>
        </authorList>
    </citation>
    <scope>NUCLEOTIDE SEQUENCE [LARGE SCALE GENOMIC DNA]</scope>
    <source>
        <strain evidence="3">cv. AL8/78</strain>
    </source>
</reference>
<sequence>MTQWLTRRAGQVSRSSEAGSDEGVGHQEERPHHTRVQVGPRHGSQQGHAKMDQLLNMTPRPSPSTSDMYALRPLTEQCYFFLVLITLDPDRRSDPGVFFTP</sequence>
<evidence type="ECO:0000313" key="2">
    <source>
        <dbReference type="EnsemblPlants" id="AET4Gv20642600.21"/>
    </source>
</evidence>
<proteinExistence type="predicted"/>
<dbReference type="EnsemblPlants" id="AET4Gv20642600.21">
    <property type="protein sequence ID" value="AET4Gv20642600.21"/>
    <property type="gene ID" value="AET4Gv20642600"/>
</dbReference>
<organism evidence="2 3">
    <name type="scientific">Aegilops tauschii subsp. strangulata</name>
    <name type="common">Goatgrass</name>
    <dbReference type="NCBI Taxonomy" id="200361"/>
    <lineage>
        <taxon>Eukaryota</taxon>
        <taxon>Viridiplantae</taxon>
        <taxon>Streptophyta</taxon>
        <taxon>Embryophyta</taxon>
        <taxon>Tracheophyta</taxon>
        <taxon>Spermatophyta</taxon>
        <taxon>Magnoliopsida</taxon>
        <taxon>Liliopsida</taxon>
        <taxon>Poales</taxon>
        <taxon>Poaceae</taxon>
        <taxon>BOP clade</taxon>
        <taxon>Pooideae</taxon>
        <taxon>Triticodae</taxon>
        <taxon>Triticeae</taxon>
        <taxon>Triticinae</taxon>
        <taxon>Aegilops</taxon>
    </lineage>
</organism>
<reference evidence="2" key="4">
    <citation type="submission" date="2019-03" db="UniProtKB">
        <authorList>
            <consortium name="EnsemblPlants"/>
        </authorList>
    </citation>
    <scope>IDENTIFICATION</scope>
</reference>
<dbReference type="Proteomes" id="UP000015105">
    <property type="component" value="Chromosome 4D"/>
</dbReference>
<evidence type="ECO:0000313" key="3">
    <source>
        <dbReference type="Proteomes" id="UP000015105"/>
    </source>
</evidence>
<reference evidence="2" key="5">
    <citation type="journal article" date="2021" name="G3 (Bethesda)">
        <title>Aegilops tauschii genome assembly Aet v5.0 features greater sequence contiguity and improved annotation.</title>
        <authorList>
            <person name="Wang L."/>
            <person name="Zhu T."/>
            <person name="Rodriguez J.C."/>
            <person name="Deal K.R."/>
            <person name="Dubcovsky J."/>
            <person name="McGuire P.E."/>
            <person name="Lux T."/>
            <person name="Spannagl M."/>
            <person name="Mayer K.F.X."/>
            <person name="Baldrich P."/>
            <person name="Meyers B.C."/>
            <person name="Huo N."/>
            <person name="Gu Y.Q."/>
            <person name="Zhou H."/>
            <person name="Devos K.M."/>
            <person name="Bennetzen J.L."/>
            <person name="Unver T."/>
            <person name="Budak H."/>
            <person name="Gulick P.J."/>
            <person name="Galiba G."/>
            <person name="Kalapos B."/>
            <person name="Nelson D.R."/>
            <person name="Li P."/>
            <person name="You F.M."/>
            <person name="Luo M.C."/>
            <person name="Dvorak J."/>
        </authorList>
    </citation>
    <scope>NUCLEOTIDE SEQUENCE [LARGE SCALE GENOMIC DNA]</scope>
    <source>
        <strain evidence="2">cv. AL8/78</strain>
    </source>
</reference>